<name>A0AC59HUE5_ENTFL</name>
<reference evidence="1" key="1">
    <citation type="submission" date="2022-08" db="EMBL/GenBank/DDBJ databases">
        <title>Molecular epidemiological analysis of five strains of VanD-type vancomycin-resistant Enterococcus faecalis.</title>
        <authorList>
            <person name="Mimura K."/>
            <person name="Hashimoto Y."/>
            <person name="Tomita H."/>
        </authorList>
    </citation>
    <scope>NUCLEOTIDE SEQUENCE</scope>
    <source>
        <strain evidence="1">SVR2332</strain>
    </source>
</reference>
<gene>
    <name evidence="1" type="ORF">EfsSVR2332_34840</name>
</gene>
<evidence type="ECO:0000313" key="2">
    <source>
        <dbReference type="Proteomes" id="UP001317613"/>
    </source>
</evidence>
<accession>A0AC59HUE5</accession>
<evidence type="ECO:0000313" key="1">
    <source>
        <dbReference type="EMBL" id="BDQ63406.1"/>
    </source>
</evidence>
<sequence length="322" mass="37497">MLGPFRCNTIEKDKFYSMVQYKSIKHSDKESLYKLLNKLPLFSLGDIRDILILINYFFTGKIEDLFHKPLHDYEKKFSEDIQIERIDMLLSQNYDPEIYLFLYENKILEYVVNGNVQELSNMIFKLSNGVVPVVSGDNVRSEKNYSIVVFEKLAQAAINMGMDLINAYQSRDSFIRKNELCINLKEVLKVRDTAIVFYTSEIGKAKVRNLSPQISSIVQYIGLNMYTKITVRQIAQYFSMSEARLRTAFKKEMNISIHNYILRRKISEAKVMLKSNYPINDISLLLGFSDTSRFTKVFKKITGTTPKKYQMSVDSKFTLNLD</sequence>
<organism evidence="1 2">
    <name type="scientific">Enterococcus faecalis</name>
    <name type="common">Streptococcus faecalis</name>
    <dbReference type="NCBI Taxonomy" id="1351"/>
    <lineage>
        <taxon>Bacteria</taxon>
        <taxon>Bacillati</taxon>
        <taxon>Bacillota</taxon>
        <taxon>Bacilli</taxon>
        <taxon>Lactobacillales</taxon>
        <taxon>Enterococcaceae</taxon>
        <taxon>Enterococcus</taxon>
    </lineage>
</organism>
<dbReference type="Proteomes" id="UP001317613">
    <property type="component" value="Chromosome"/>
</dbReference>
<proteinExistence type="predicted"/>
<protein>
    <submittedName>
        <fullName evidence="1">YSIRK-targeted surface antigen transcriptional regulator</fullName>
    </submittedName>
</protein>
<dbReference type="EMBL" id="AP026729">
    <property type="protein sequence ID" value="BDQ63406.1"/>
    <property type="molecule type" value="Genomic_DNA"/>
</dbReference>